<dbReference type="EMBL" id="SPPK01000001">
    <property type="protein sequence ID" value="TFU91177.1"/>
    <property type="molecule type" value="Genomic_DNA"/>
</dbReference>
<accession>A0A4Y9IRG7</accession>
<proteinExistence type="predicted"/>
<feature type="chain" id="PRO_5021373677" description="NVEALA protein" evidence="1">
    <location>
        <begin position="20"/>
        <end position="80"/>
    </location>
</feature>
<protein>
    <recommendedName>
        <fullName evidence="4">NVEALA protein</fullName>
    </recommendedName>
</protein>
<evidence type="ECO:0000256" key="1">
    <source>
        <dbReference type="SAM" id="SignalP"/>
    </source>
</evidence>
<keyword evidence="1" id="KW-0732">Signal</keyword>
<organism evidence="2 3">
    <name type="scientific">Dysgonomonas mossii</name>
    <dbReference type="NCBI Taxonomy" id="163665"/>
    <lineage>
        <taxon>Bacteria</taxon>
        <taxon>Pseudomonadati</taxon>
        <taxon>Bacteroidota</taxon>
        <taxon>Bacteroidia</taxon>
        <taxon>Bacteroidales</taxon>
        <taxon>Dysgonomonadaceae</taxon>
        <taxon>Dysgonomonas</taxon>
    </lineage>
</organism>
<evidence type="ECO:0000313" key="3">
    <source>
        <dbReference type="Proteomes" id="UP000298285"/>
    </source>
</evidence>
<name>A0A4Y9IRG7_9BACT</name>
<sequence length="80" mass="8526">MKKKILTGFCVVAFVSAMLLNGTINMDKGASDVTLSELISTPTANAAECPQSPWGGNGRCSETSGRCYWDPSSSACDPWY</sequence>
<feature type="signal peptide" evidence="1">
    <location>
        <begin position="1"/>
        <end position="19"/>
    </location>
</feature>
<evidence type="ECO:0008006" key="4">
    <source>
        <dbReference type="Google" id="ProtNLM"/>
    </source>
</evidence>
<evidence type="ECO:0000313" key="2">
    <source>
        <dbReference type="EMBL" id="TFU91177.1"/>
    </source>
</evidence>
<dbReference type="Proteomes" id="UP000298285">
    <property type="component" value="Unassembled WGS sequence"/>
</dbReference>
<gene>
    <name evidence="2" type="ORF">E4T88_04115</name>
</gene>
<comment type="caution">
    <text evidence="2">The sequence shown here is derived from an EMBL/GenBank/DDBJ whole genome shotgun (WGS) entry which is preliminary data.</text>
</comment>
<reference evidence="2 3" key="1">
    <citation type="submission" date="2019-03" db="EMBL/GenBank/DDBJ databases">
        <title>Diversity of the mouse oral microbiome.</title>
        <authorList>
            <person name="Joseph S."/>
            <person name="Aduse-Opoku J."/>
            <person name="Curtis M."/>
            <person name="Wade W."/>
            <person name="Hashim A."/>
        </authorList>
    </citation>
    <scope>NUCLEOTIDE SEQUENCE [LARGE SCALE GENOMIC DNA]</scope>
    <source>
        <strain evidence="2 3">P11</strain>
    </source>
</reference>
<dbReference type="RefSeq" id="WP_135104192.1">
    <property type="nucleotide sequence ID" value="NZ_JADGKW010000001.1"/>
</dbReference>
<dbReference type="AlphaFoldDB" id="A0A4Y9IRG7"/>